<dbReference type="InterPro" id="IPR011993">
    <property type="entry name" value="PH-like_dom_sf"/>
</dbReference>
<dbReference type="PRINTS" id="PR00452">
    <property type="entry name" value="SH3DOMAIN"/>
</dbReference>
<dbReference type="PROSITE" id="PS50002">
    <property type="entry name" value="SH3"/>
    <property type="match status" value="1"/>
</dbReference>
<feature type="domain" description="SH3" evidence="3">
    <location>
        <begin position="4"/>
        <end position="63"/>
    </location>
</feature>
<dbReference type="Pfam" id="PF00169">
    <property type="entry name" value="PH"/>
    <property type="match status" value="1"/>
</dbReference>
<evidence type="ECO:0000259" key="3">
    <source>
        <dbReference type="PROSITE" id="PS50002"/>
    </source>
</evidence>
<evidence type="ECO:0000256" key="2">
    <source>
        <dbReference type="PROSITE-ProRule" id="PRU00192"/>
    </source>
</evidence>
<evidence type="ECO:0000259" key="4">
    <source>
        <dbReference type="PROSITE" id="PS50003"/>
    </source>
</evidence>
<comment type="caution">
    <text evidence="5">The sequence shown here is derived from an EMBL/GenBank/DDBJ whole genome shotgun (WGS) entry which is preliminary data.</text>
</comment>
<dbReference type="PRINTS" id="PR00499">
    <property type="entry name" value="P67PHOX"/>
</dbReference>
<dbReference type="PANTHER" id="PTHR14336">
    <property type="entry name" value="TANDEM PH DOMAIN CONTAINING PROTEIN"/>
    <property type="match status" value="1"/>
</dbReference>
<reference evidence="5 6" key="1">
    <citation type="journal article" date="2022" name="bioRxiv">
        <title>Genomics of Preaxostyla Flagellates Illuminates Evolutionary Transitions and the Path Towards Mitochondrial Loss.</title>
        <authorList>
            <person name="Novak L.V.F."/>
            <person name="Treitli S.C."/>
            <person name="Pyrih J."/>
            <person name="Halakuc P."/>
            <person name="Pipaliya S.V."/>
            <person name="Vacek V."/>
            <person name="Brzon O."/>
            <person name="Soukal P."/>
            <person name="Eme L."/>
            <person name="Dacks J.B."/>
            <person name="Karnkowska A."/>
            <person name="Elias M."/>
            <person name="Hampl V."/>
        </authorList>
    </citation>
    <scope>NUCLEOTIDE SEQUENCE [LARGE SCALE GENOMIC DNA]</scope>
    <source>
        <strain evidence="5">NAU3</strain>
        <tissue evidence="5">Gut</tissue>
    </source>
</reference>
<sequence>MDTSTQTRYKALFDFQARVPNELSFKEGDIITLIDKHPSGMWKGEVSGVVGLFPYNFVQECPDEDGNGTKKQEIKPPKLPKDGWLTKRGHVVKNWKRRWFILKGLDLFYFASKEDYKEKGGLNLKGYSVEESDNECGKPNSLHLFNPTNPSAKELYFYADSKRDYDEWKEVLEYVTGPNFKPY</sequence>
<dbReference type="InterPro" id="IPR001849">
    <property type="entry name" value="PH_domain"/>
</dbReference>
<dbReference type="Gene3D" id="2.30.29.30">
    <property type="entry name" value="Pleckstrin-homology domain (PH domain)/Phosphotyrosine-binding domain (PTB)"/>
    <property type="match status" value="1"/>
</dbReference>
<dbReference type="InterPro" id="IPR001452">
    <property type="entry name" value="SH3_domain"/>
</dbReference>
<dbReference type="SUPFAM" id="SSF50044">
    <property type="entry name" value="SH3-domain"/>
    <property type="match status" value="1"/>
</dbReference>
<dbReference type="InterPro" id="IPR036028">
    <property type="entry name" value="SH3-like_dom_sf"/>
</dbReference>
<dbReference type="Proteomes" id="UP001281761">
    <property type="component" value="Unassembled WGS sequence"/>
</dbReference>
<dbReference type="PROSITE" id="PS50003">
    <property type="entry name" value="PH_DOMAIN"/>
    <property type="match status" value="1"/>
</dbReference>
<feature type="domain" description="PH" evidence="4">
    <location>
        <begin position="78"/>
        <end position="177"/>
    </location>
</feature>
<dbReference type="Pfam" id="PF07653">
    <property type="entry name" value="SH3_2"/>
    <property type="match status" value="1"/>
</dbReference>
<dbReference type="CDD" id="cd00174">
    <property type="entry name" value="SH3"/>
    <property type="match status" value="1"/>
</dbReference>
<keyword evidence="6" id="KW-1185">Reference proteome</keyword>
<keyword evidence="1 2" id="KW-0728">SH3 domain</keyword>
<dbReference type="EMBL" id="JARBJD010000001">
    <property type="protein sequence ID" value="KAK2964828.1"/>
    <property type="molecule type" value="Genomic_DNA"/>
</dbReference>
<protein>
    <submittedName>
        <fullName evidence="5">PH domain containing protein</fullName>
    </submittedName>
</protein>
<evidence type="ECO:0000256" key="1">
    <source>
        <dbReference type="ARBA" id="ARBA00022443"/>
    </source>
</evidence>
<dbReference type="SMART" id="SM00233">
    <property type="entry name" value="PH"/>
    <property type="match status" value="1"/>
</dbReference>
<evidence type="ECO:0000313" key="6">
    <source>
        <dbReference type="Proteomes" id="UP001281761"/>
    </source>
</evidence>
<dbReference type="Gene3D" id="2.30.30.40">
    <property type="entry name" value="SH3 Domains"/>
    <property type="match status" value="1"/>
</dbReference>
<name>A0ABQ9YM39_9EUKA</name>
<accession>A0ABQ9YM39</accession>
<dbReference type="InterPro" id="IPR051707">
    <property type="entry name" value="PI-Interact_SigTrans_Reg"/>
</dbReference>
<organism evidence="5 6">
    <name type="scientific">Blattamonas nauphoetae</name>
    <dbReference type="NCBI Taxonomy" id="2049346"/>
    <lineage>
        <taxon>Eukaryota</taxon>
        <taxon>Metamonada</taxon>
        <taxon>Preaxostyla</taxon>
        <taxon>Oxymonadida</taxon>
        <taxon>Blattamonas</taxon>
    </lineage>
</organism>
<dbReference type="SMART" id="SM00326">
    <property type="entry name" value="SH3"/>
    <property type="match status" value="1"/>
</dbReference>
<dbReference type="SUPFAM" id="SSF50729">
    <property type="entry name" value="PH domain-like"/>
    <property type="match status" value="1"/>
</dbReference>
<gene>
    <name evidence="5" type="ORF">BLNAU_128</name>
</gene>
<evidence type="ECO:0000313" key="5">
    <source>
        <dbReference type="EMBL" id="KAK2964828.1"/>
    </source>
</evidence>
<proteinExistence type="predicted"/>